<keyword evidence="10" id="KW-1133">Transmembrane helix</keyword>
<dbReference type="InterPro" id="IPR001841">
    <property type="entry name" value="Znf_RING"/>
</dbReference>
<gene>
    <name evidence="17" type="primary">LOC112540901</name>
</gene>
<dbReference type="PANTHER" id="PTHR47168:SF1">
    <property type="entry name" value="OS02G0798600 PROTEIN"/>
    <property type="match status" value="1"/>
</dbReference>
<evidence type="ECO:0000256" key="11">
    <source>
        <dbReference type="ARBA" id="ARBA00023136"/>
    </source>
</evidence>
<keyword evidence="12" id="KW-0325">Glycoprotein</keyword>
<keyword evidence="4" id="KW-0808">Transferase</keyword>
<dbReference type="Gene3D" id="3.50.30.30">
    <property type="match status" value="1"/>
</dbReference>
<evidence type="ECO:0000256" key="12">
    <source>
        <dbReference type="ARBA" id="ARBA00023180"/>
    </source>
</evidence>
<dbReference type="OMA" id="WFSQAPR"/>
<feature type="domain" description="RING-type" evidence="15">
    <location>
        <begin position="315"/>
        <end position="360"/>
    </location>
</feature>
<protein>
    <recommendedName>
        <fullName evidence="3">RING-type E3 ubiquitin transferase</fullName>
        <ecNumber evidence="3">2.3.2.27</ecNumber>
    </recommendedName>
</protein>
<reference evidence="17" key="1">
    <citation type="submission" date="2025-08" db="UniProtKB">
        <authorList>
            <consortium name="RefSeq"/>
        </authorList>
    </citation>
    <scope>IDENTIFICATION</scope>
    <source>
        <tissue evidence="17">Liver</tissue>
    </source>
</reference>
<dbReference type="SUPFAM" id="SSF57850">
    <property type="entry name" value="RING/U-box"/>
    <property type="match status" value="1"/>
</dbReference>
<sequence length="367" mass="41098">MGILLSEMLFNCIENGLNQSQIICLGYDCQHFSRASWTEAHLHTSDIFSPYYSEIVAQAKVISIMWCSVEALPLLVAFSLFLETALATPFVHLVYTQNNSCLDFKAVPACFGPPVPLTGLKGYLVEAVPANACHPIKATPASNRTLSSFIALIRRYDCPFNLKVFHAQEAGYQAAVIYNSYSDLLVSMAVPMEESRLQIVIPALFIGGTTSTLLKRQVRSAKDVQIMVVVPWGHYNFCWDKTDAAVYESALHCLLIWPGYCTQQVFLKFFHEFGLLISLSMGTSFLLLASWVKWSQPSQGIRVKTFRRGDRYDSCVICLAEYEAGDLLNILPCAHVFHYTCINTWLLIQPMAEQTCPICKQMVNSAI</sequence>
<dbReference type="InterPro" id="IPR044744">
    <property type="entry name" value="ZNRF4/RNF13/RNF167_PA"/>
</dbReference>
<evidence type="ECO:0000256" key="4">
    <source>
        <dbReference type="ARBA" id="ARBA00022679"/>
    </source>
</evidence>
<dbReference type="CDD" id="cd02123">
    <property type="entry name" value="PA_C_RZF_like"/>
    <property type="match status" value="1"/>
</dbReference>
<accession>A0A9F5IYN6</accession>
<dbReference type="Pfam" id="PF02225">
    <property type="entry name" value="PA"/>
    <property type="match status" value="1"/>
</dbReference>
<evidence type="ECO:0000256" key="13">
    <source>
        <dbReference type="ARBA" id="ARBA00046288"/>
    </source>
</evidence>
<keyword evidence="16" id="KW-1185">Reference proteome</keyword>
<comment type="subcellular location">
    <subcellularLocation>
        <location evidence="13">Endomembrane system</location>
        <topology evidence="13">Single-pass type I membrane protein</topology>
    </subcellularLocation>
</comment>
<dbReference type="Pfam" id="PF13639">
    <property type="entry name" value="zf-RING_2"/>
    <property type="match status" value="1"/>
</dbReference>
<evidence type="ECO:0000256" key="14">
    <source>
        <dbReference type="PROSITE-ProRule" id="PRU00175"/>
    </source>
</evidence>
<evidence type="ECO:0000256" key="1">
    <source>
        <dbReference type="ARBA" id="ARBA00000900"/>
    </source>
</evidence>
<evidence type="ECO:0000256" key="5">
    <source>
        <dbReference type="ARBA" id="ARBA00022692"/>
    </source>
</evidence>
<dbReference type="EC" id="2.3.2.27" evidence="3"/>
<dbReference type="InterPro" id="IPR003137">
    <property type="entry name" value="PA_domain"/>
</dbReference>
<evidence type="ECO:0000256" key="9">
    <source>
        <dbReference type="ARBA" id="ARBA00022833"/>
    </source>
</evidence>
<dbReference type="PANTHER" id="PTHR47168">
    <property type="entry name" value="RING ZINC FINGER DOMAIN SUPERFAMILY PROTEIN-RELATED"/>
    <property type="match status" value="1"/>
</dbReference>
<keyword evidence="8 14" id="KW-0863">Zinc-finger</keyword>
<organism evidence="16 17">
    <name type="scientific">Python bivittatus</name>
    <name type="common">Burmese python</name>
    <name type="synonym">Python molurus bivittatus</name>
    <dbReference type="NCBI Taxonomy" id="176946"/>
    <lineage>
        <taxon>Eukaryota</taxon>
        <taxon>Metazoa</taxon>
        <taxon>Chordata</taxon>
        <taxon>Craniata</taxon>
        <taxon>Vertebrata</taxon>
        <taxon>Euteleostomi</taxon>
        <taxon>Lepidosauria</taxon>
        <taxon>Squamata</taxon>
        <taxon>Bifurcata</taxon>
        <taxon>Unidentata</taxon>
        <taxon>Episquamata</taxon>
        <taxon>Toxicofera</taxon>
        <taxon>Serpentes</taxon>
        <taxon>Henophidia</taxon>
        <taxon>Pythonidae</taxon>
        <taxon>Python</taxon>
    </lineage>
</organism>
<dbReference type="Proteomes" id="UP000695026">
    <property type="component" value="Unplaced"/>
</dbReference>
<keyword evidence="6" id="KW-0479">Metal-binding</keyword>
<keyword evidence="5" id="KW-0812">Transmembrane</keyword>
<evidence type="ECO:0000256" key="6">
    <source>
        <dbReference type="ARBA" id="ARBA00022723"/>
    </source>
</evidence>
<dbReference type="GO" id="GO:0005737">
    <property type="term" value="C:cytoplasm"/>
    <property type="evidence" value="ECO:0007669"/>
    <property type="project" value="UniProtKB-ARBA"/>
</dbReference>
<dbReference type="SMART" id="SM00184">
    <property type="entry name" value="RING"/>
    <property type="match status" value="1"/>
</dbReference>
<dbReference type="Gene3D" id="3.30.40.10">
    <property type="entry name" value="Zinc/RING finger domain, C3HC4 (zinc finger)"/>
    <property type="match status" value="1"/>
</dbReference>
<evidence type="ECO:0000256" key="8">
    <source>
        <dbReference type="ARBA" id="ARBA00022771"/>
    </source>
</evidence>
<dbReference type="GO" id="GO:0012505">
    <property type="term" value="C:endomembrane system"/>
    <property type="evidence" value="ECO:0007669"/>
    <property type="project" value="UniProtKB-SubCell"/>
</dbReference>
<dbReference type="InterPro" id="IPR046450">
    <property type="entry name" value="PA_dom_sf"/>
</dbReference>
<dbReference type="KEGG" id="pbi:112540901"/>
<evidence type="ECO:0000259" key="15">
    <source>
        <dbReference type="PROSITE" id="PS50089"/>
    </source>
</evidence>
<dbReference type="GO" id="GO:0061630">
    <property type="term" value="F:ubiquitin protein ligase activity"/>
    <property type="evidence" value="ECO:0007669"/>
    <property type="project" value="UniProtKB-EC"/>
</dbReference>
<dbReference type="OrthoDB" id="8062037at2759"/>
<dbReference type="AlphaFoldDB" id="A0A9F5IYN6"/>
<name>A0A9F5IYN6_PYTBI</name>
<proteinExistence type="predicted"/>
<dbReference type="SUPFAM" id="SSF52025">
    <property type="entry name" value="PA domain"/>
    <property type="match status" value="1"/>
</dbReference>
<evidence type="ECO:0000256" key="3">
    <source>
        <dbReference type="ARBA" id="ARBA00012483"/>
    </source>
</evidence>
<comment type="catalytic activity">
    <reaction evidence="1">
        <text>S-ubiquitinyl-[E2 ubiquitin-conjugating enzyme]-L-cysteine + [acceptor protein]-L-lysine = [E2 ubiquitin-conjugating enzyme]-L-cysteine + N(6)-ubiquitinyl-[acceptor protein]-L-lysine.</text>
        <dbReference type="EC" id="2.3.2.27"/>
    </reaction>
</comment>
<evidence type="ECO:0000313" key="17">
    <source>
        <dbReference type="RefSeq" id="XP_025023838.1"/>
    </source>
</evidence>
<evidence type="ECO:0000256" key="2">
    <source>
        <dbReference type="ARBA" id="ARBA00004906"/>
    </source>
</evidence>
<dbReference type="InterPro" id="IPR013083">
    <property type="entry name" value="Znf_RING/FYVE/PHD"/>
</dbReference>
<evidence type="ECO:0000313" key="16">
    <source>
        <dbReference type="Proteomes" id="UP000695026"/>
    </source>
</evidence>
<dbReference type="GO" id="GO:0008270">
    <property type="term" value="F:zinc ion binding"/>
    <property type="evidence" value="ECO:0007669"/>
    <property type="project" value="UniProtKB-KW"/>
</dbReference>
<dbReference type="RefSeq" id="XP_025023838.1">
    <property type="nucleotide sequence ID" value="XM_025168070.1"/>
</dbReference>
<dbReference type="GeneID" id="112540901"/>
<comment type="pathway">
    <text evidence="2">Protein modification; protein ubiquitination.</text>
</comment>
<dbReference type="InterPro" id="IPR051653">
    <property type="entry name" value="E3_ligase_sorting_rcpt"/>
</dbReference>
<keyword evidence="11" id="KW-0472">Membrane</keyword>
<dbReference type="PROSITE" id="PS50089">
    <property type="entry name" value="ZF_RING_2"/>
    <property type="match status" value="1"/>
</dbReference>
<keyword evidence="7" id="KW-0732">Signal</keyword>
<evidence type="ECO:0000256" key="7">
    <source>
        <dbReference type="ARBA" id="ARBA00022729"/>
    </source>
</evidence>
<evidence type="ECO:0000256" key="10">
    <source>
        <dbReference type="ARBA" id="ARBA00022989"/>
    </source>
</evidence>
<keyword evidence="9" id="KW-0862">Zinc</keyword>